<evidence type="ECO:0000256" key="6">
    <source>
        <dbReference type="ARBA" id="ARBA00023118"/>
    </source>
</evidence>
<dbReference type="HOGENOM" id="CLU_1617815_0_0_11"/>
<accession>I1D4P8</accession>
<keyword evidence="6" id="KW-0051">Antiviral defense</keyword>
<dbReference type="Proteomes" id="UP000005087">
    <property type="component" value="Chromosome"/>
</dbReference>
<dbReference type="EMBL" id="CM001484">
    <property type="protein sequence ID" value="EIE99922.1"/>
    <property type="molecule type" value="Genomic_DNA"/>
</dbReference>
<evidence type="ECO:0000256" key="3">
    <source>
        <dbReference type="ARBA" id="ARBA00022692"/>
    </source>
</evidence>
<dbReference type="GO" id="GO:0000166">
    <property type="term" value="F:nucleotide binding"/>
    <property type="evidence" value="ECO:0007669"/>
    <property type="project" value="UniProtKB-KW"/>
</dbReference>
<dbReference type="Pfam" id="PF18967">
    <property type="entry name" value="PycTM"/>
    <property type="match status" value="1"/>
</dbReference>
<evidence type="ECO:0000256" key="5">
    <source>
        <dbReference type="ARBA" id="ARBA00022989"/>
    </source>
</evidence>
<gene>
    <name evidence="10" type="ORF">SacglDRAFT_03056</name>
</gene>
<dbReference type="AlphaFoldDB" id="I1D4P8"/>
<proteinExistence type="predicted"/>
<dbReference type="STRING" id="928724.SacglDRAFT_03056"/>
<dbReference type="GO" id="GO:0051607">
    <property type="term" value="P:defense response to virus"/>
    <property type="evidence" value="ECO:0007669"/>
    <property type="project" value="UniProtKB-KW"/>
</dbReference>
<protein>
    <recommendedName>
        <fullName evidence="9">Pycsar effector protein domain-containing protein</fullName>
    </recommendedName>
</protein>
<feature type="transmembrane region" description="Helical" evidence="8">
    <location>
        <begin position="147"/>
        <end position="165"/>
    </location>
</feature>
<feature type="transmembrane region" description="Helical" evidence="8">
    <location>
        <begin position="56"/>
        <end position="77"/>
    </location>
</feature>
<evidence type="ECO:0000256" key="4">
    <source>
        <dbReference type="ARBA" id="ARBA00022741"/>
    </source>
</evidence>
<keyword evidence="5 8" id="KW-1133">Transmembrane helix</keyword>
<keyword evidence="7 8" id="KW-0472">Membrane</keyword>
<dbReference type="InterPro" id="IPR043760">
    <property type="entry name" value="PycTM_dom"/>
</dbReference>
<sequence>MTDTEDGWKTLTIANDWTKVADTKAGVVITASGVLAGVVLSALPAHGEWARWPWRVALLLTSLGFICVAIVLALRVFSPRLSAPASSEATGALLYFDTIARRYPNPDDYVTASRDLLSDPDRLLRALAEQTWAVSVVAHRKFRSVTPAIWCLVVGLLVAVVAGVVRA</sequence>
<dbReference type="eggNOG" id="ENOG5033IB3">
    <property type="taxonomic scope" value="Bacteria"/>
</dbReference>
<evidence type="ECO:0000256" key="7">
    <source>
        <dbReference type="ARBA" id="ARBA00023136"/>
    </source>
</evidence>
<reference evidence="11" key="2">
    <citation type="submission" date="2012-01" db="EMBL/GenBank/DDBJ databases">
        <title>Noncontiguous Finished sequence of chromosome of Saccharomonospora glauca K62.</title>
        <authorList>
            <consortium name="US DOE Joint Genome Institute"/>
            <person name="Lucas S."/>
            <person name="Han J."/>
            <person name="Lapidus A."/>
            <person name="Cheng J.-F."/>
            <person name="Goodwin L."/>
            <person name="Pitluck S."/>
            <person name="Peters L."/>
            <person name="Mikhailova N."/>
            <person name="Held B."/>
            <person name="Detter J.C."/>
            <person name="Han C."/>
            <person name="Tapia R."/>
            <person name="Land M."/>
            <person name="Hauser L."/>
            <person name="Kyrpides N."/>
            <person name="Ivanova N."/>
            <person name="Pagani I."/>
            <person name="Brambilla E.-M."/>
            <person name="Klenk H.-P."/>
            <person name="Woyke T."/>
        </authorList>
    </citation>
    <scope>NUCLEOTIDE SEQUENCE [LARGE SCALE GENOMIC DNA]</scope>
    <source>
        <strain evidence="11">K62</strain>
    </source>
</reference>
<organism evidence="10 11">
    <name type="scientific">Saccharomonospora glauca K62</name>
    <dbReference type="NCBI Taxonomy" id="928724"/>
    <lineage>
        <taxon>Bacteria</taxon>
        <taxon>Bacillati</taxon>
        <taxon>Actinomycetota</taxon>
        <taxon>Actinomycetes</taxon>
        <taxon>Pseudonocardiales</taxon>
        <taxon>Pseudonocardiaceae</taxon>
        <taxon>Saccharomonospora</taxon>
    </lineage>
</organism>
<evidence type="ECO:0000256" key="1">
    <source>
        <dbReference type="ARBA" id="ARBA00004236"/>
    </source>
</evidence>
<keyword evidence="11" id="KW-1185">Reference proteome</keyword>
<evidence type="ECO:0000313" key="11">
    <source>
        <dbReference type="Proteomes" id="UP000005087"/>
    </source>
</evidence>
<evidence type="ECO:0000313" key="10">
    <source>
        <dbReference type="EMBL" id="EIE99922.1"/>
    </source>
</evidence>
<keyword evidence="2" id="KW-1003">Cell membrane</keyword>
<dbReference type="GO" id="GO:0005886">
    <property type="term" value="C:plasma membrane"/>
    <property type="evidence" value="ECO:0007669"/>
    <property type="project" value="UniProtKB-SubCell"/>
</dbReference>
<feature type="transmembrane region" description="Helical" evidence="8">
    <location>
        <begin position="25"/>
        <end position="44"/>
    </location>
</feature>
<dbReference type="OrthoDB" id="3696586at2"/>
<evidence type="ECO:0000256" key="2">
    <source>
        <dbReference type="ARBA" id="ARBA00022475"/>
    </source>
</evidence>
<feature type="domain" description="Pycsar effector protein" evidence="9">
    <location>
        <begin position="8"/>
        <end position="163"/>
    </location>
</feature>
<evidence type="ECO:0000256" key="8">
    <source>
        <dbReference type="SAM" id="Phobius"/>
    </source>
</evidence>
<evidence type="ECO:0000259" key="9">
    <source>
        <dbReference type="Pfam" id="PF18967"/>
    </source>
</evidence>
<dbReference type="RefSeq" id="WP_005465620.1">
    <property type="nucleotide sequence ID" value="NZ_CM001484.1"/>
</dbReference>
<keyword evidence="4" id="KW-0547">Nucleotide-binding</keyword>
<reference evidence="10 11" key="1">
    <citation type="submission" date="2011-09" db="EMBL/GenBank/DDBJ databases">
        <authorList>
            <consortium name="US DOE Joint Genome Institute (JGI-PGF)"/>
            <person name="Lucas S."/>
            <person name="Han J."/>
            <person name="Lapidus A."/>
            <person name="Cheng J.-F."/>
            <person name="Goodwin L."/>
            <person name="Pitluck S."/>
            <person name="Peters L."/>
            <person name="Land M.L."/>
            <person name="Hauser L."/>
            <person name="Brambilla E."/>
            <person name="Klenk H.-P."/>
            <person name="Woyke T.J."/>
        </authorList>
    </citation>
    <scope>NUCLEOTIDE SEQUENCE [LARGE SCALE GENOMIC DNA]</scope>
    <source>
        <strain evidence="10 11">K62</strain>
    </source>
</reference>
<name>I1D4P8_9PSEU</name>
<comment type="subcellular location">
    <subcellularLocation>
        <location evidence="1">Cell membrane</location>
    </subcellularLocation>
</comment>
<keyword evidence="3 8" id="KW-0812">Transmembrane</keyword>